<dbReference type="Proteomes" id="UP000790347">
    <property type="component" value="Unassembled WGS sequence"/>
</dbReference>
<evidence type="ECO:0000256" key="4">
    <source>
        <dbReference type="ARBA" id="ARBA00023136"/>
    </source>
</evidence>
<evidence type="ECO:0000259" key="6">
    <source>
        <dbReference type="Pfam" id="PF24456"/>
    </source>
</evidence>
<feature type="transmembrane region" description="Helical" evidence="5">
    <location>
        <begin position="79"/>
        <end position="96"/>
    </location>
</feature>
<feature type="domain" description="RETREG1-3/ARL6IP-like N-terminal reticulon-homology" evidence="6">
    <location>
        <begin position="58"/>
        <end position="131"/>
    </location>
</feature>
<evidence type="ECO:0000256" key="3">
    <source>
        <dbReference type="ARBA" id="ARBA00022989"/>
    </source>
</evidence>
<dbReference type="Pfam" id="PF24456">
    <property type="entry name" value="RHD_RETREG1-3"/>
    <property type="match status" value="1"/>
</dbReference>
<organism evidence="7 8">
    <name type="scientific">Dermatophagoides farinae</name>
    <name type="common">American house dust mite</name>
    <dbReference type="NCBI Taxonomy" id="6954"/>
    <lineage>
        <taxon>Eukaryota</taxon>
        <taxon>Metazoa</taxon>
        <taxon>Ecdysozoa</taxon>
        <taxon>Arthropoda</taxon>
        <taxon>Chelicerata</taxon>
        <taxon>Arachnida</taxon>
        <taxon>Acari</taxon>
        <taxon>Acariformes</taxon>
        <taxon>Sarcoptiformes</taxon>
        <taxon>Astigmata</taxon>
        <taxon>Psoroptidia</taxon>
        <taxon>Analgoidea</taxon>
        <taxon>Pyroglyphidae</taxon>
        <taxon>Dermatophagoidinae</taxon>
        <taxon>Dermatophagoides</taxon>
    </lineage>
</organism>
<evidence type="ECO:0000256" key="1">
    <source>
        <dbReference type="ARBA" id="ARBA00004141"/>
    </source>
</evidence>
<keyword evidence="8" id="KW-1185">Reference proteome</keyword>
<dbReference type="AlphaFoldDB" id="A0A922IGN5"/>
<reference evidence="7" key="1">
    <citation type="submission" date="2013-05" db="EMBL/GenBank/DDBJ databases">
        <authorList>
            <person name="Yim A.K.Y."/>
            <person name="Chan T.F."/>
            <person name="Ji K.M."/>
            <person name="Liu X.Y."/>
            <person name="Zhou J.W."/>
            <person name="Li R.Q."/>
            <person name="Yang K.Y."/>
            <person name="Li J."/>
            <person name="Li M."/>
            <person name="Law P.T.W."/>
            <person name="Wu Y.L."/>
            <person name="Cai Z.L."/>
            <person name="Qin H."/>
            <person name="Bao Y."/>
            <person name="Leung R.K.K."/>
            <person name="Ng P.K.S."/>
            <person name="Zou J."/>
            <person name="Zhong X.J."/>
            <person name="Ran P.X."/>
            <person name="Zhong N.S."/>
            <person name="Liu Z.G."/>
            <person name="Tsui S.K.W."/>
        </authorList>
    </citation>
    <scope>NUCLEOTIDE SEQUENCE</scope>
    <source>
        <strain evidence="7">Derf</strain>
        <tissue evidence="7">Whole organism</tissue>
    </source>
</reference>
<dbReference type="InterPro" id="IPR057282">
    <property type="entry name" value="RETREG1-3-like_RHD"/>
</dbReference>
<comment type="caution">
    <text evidence="7">The sequence shown here is derived from an EMBL/GenBank/DDBJ whole genome shotgun (WGS) entry which is preliminary data.</text>
</comment>
<evidence type="ECO:0000256" key="5">
    <source>
        <dbReference type="SAM" id="Phobius"/>
    </source>
</evidence>
<sequence length="142" mass="16853">MDVKNFINEKIENLIHRIDVNRVQSFFNVNSFRNRIPSLHNGDENQNSQSSSFSLISNFESQLIALQGILIWEKPRDSILALITFTCFYWIVVLWQPRLLSVLATLAFCYHFYEMWIRYVWPEIRAPTVPIKERSGRRSILM</sequence>
<name>A0A922IGN5_DERFA</name>
<comment type="subcellular location">
    <subcellularLocation>
        <location evidence="1">Membrane</location>
        <topology evidence="1">Multi-pass membrane protein</topology>
    </subcellularLocation>
</comment>
<reference evidence="7" key="2">
    <citation type="journal article" date="2022" name="Res Sq">
        <title>Comparative Genomics Reveals Insights into the Divergent Evolution of Astigmatic Mites and Household Pest Adaptations.</title>
        <authorList>
            <person name="Xiong Q."/>
            <person name="Wan A.T.-Y."/>
            <person name="Liu X.-Y."/>
            <person name="Fung C.S.-H."/>
            <person name="Xiao X."/>
            <person name="Malainual N."/>
            <person name="Hou J."/>
            <person name="Wang L."/>
            <person name="Wang M."/>
            <person name="Yang K."/>
            <person name="Cui Y."/>
            <person name="Leung E."/>
            <person name="Nong W."/>
            <person name="Shin S.-K."/>
            <person name="Au S."/>
            <person name="Jeong K.Y."/>
            <person name="Chew F.T."/>
            <person name="Hui J."/>
            <person name="Leung T.F."/>
            <person name="Tungtrongchitr A."/>
            <person name="Zhong N."/>
            <person name="Liu Z."/>
            <person name="Tsui S."/>
        </authorList>
    </citation>
    <scope>NUCLEOTIDE SEQUENCE</scope>
    <source>
        <strain evidence="7">Derf</strain>
        <tissue evidence="7">Whole organism</tissue>
    </source>
</reference>
<keyword evidence="3 5" id="KW-1133">Transmembrane helix</keyword>
<protein>
    <recommendedName>
        <fullName evidence="6">RETREG1-3/ARL6IP-like N-terminal reticulon-homology domain-containing protein</fullName>
    </recommendedName>
</protein>
<evidence type="ECO:0000256" key="2">
    <source>
        <dbReference type="ARBA" id="ARBA00022692"/>
    </source>
</evidence>
<proteinExistence type="predicted"/>
<dbReference type="EMBL" id="ASGP02000001">
    <property type="protein sequence ID" value="KAH9529514.1"/>
    <property type="molecule type" value="Genomic_DNA"/>
</dbReference>
<feature type="transmembrane region" description="Helical" evidence="5">
    <location>
        <begin position="102"/>
        <end position="121"/>
    </location>
</feature>
<accession>A0A922IGN5</accession>
<evidence type="ECO:0000313" key="8">
    <source>
        <dbReference type="Proteomes" id="UP000790347"/>
    </source>
</evidence>
<evidence type="ECO:0000313" key="7">
    <source>
        <dbReference type="EMBL" id="KAH9529514.1"/>
    </source>
</evidence>
<dbReference type="GO" id="GO:0016020">
    <property type="term" value="C:membrane"/>
    <property type="evidence" value="ECO:0007669"/>
    <property type="project" value="UniProtKB-SubCell"/>
</dbReference>
<dbReference type="GO" id="GO:0005783">
    <property type="term" value="C:endoplasmic reticulum"/>
    <property type="evidence" value="ECO:0007669"/>
    <property type="project" value="UniProtKB-ARBA"/>
</dbReference>
<keyword evidence="2 5" id="KW-0812">Transmembrane</keyword>
<gene>
    <name evidence="7" type="ORF">DERF_003395</name>
</gene>
<keyword evidence="4 5" id="KW-0472">Membrane</keyword>